<keyword evidence="5" id="KW-0479">Metal-binding</keyword>
<evidence type="ECO:0000259" key="12">
    <source>
        <dbReference type="PROSITE" id="PS51831"/>
    </source>
</evidence>
<evidence type="ECO:0000313" key="14">
    <source>
        <dbReference type="Proteomes" id="UP000183639"/>
    </source>
</evidence>
<dbReference type="PROSITE" id="PS51831">
    <property type="entry name" value="HD"/>
    <property type="match status" value="1"/>
</dbReference>
<proteinExistence type="inferred from homology"/>
<dbReference type="InterPro" id="IPR043519">
    <property type="entry name" value="NT_sf"/>
</dbReference>
<dbReference type="PANTHER" id="PTHR47545:SF1">
    <property type="entry name" value="MULTIFUNCTIONAL CCA PROTEIN"/>
    <property type="match status" value="1"/>
</dbReference>
<evidence type="ECO:0000256" key="8">
    <source>
        <dbReference type="ARBA" id="ARBA00022840"/>
    </source>
</evidence>
<keyword evidence="10 11" id="KW-0694">RNA-binding</keyword>
<dbReference type="EMBL" id="FOQK01000006">
    <property type="protein sequence ID" value="SFH85486.1"/>
    <property type="molecule type" value="Genomic_DNA"/>
</dbReference>
<evidence type="ECO:0000256" key="2">
    <source>
        <dbReference type="ARBA" id="ARBA00022679"/>
    </source>
</evidence>
<dbReference type="InterPro" id="IPR032828">
    <property type="entry name" value="PolyA_RNA-bd"/>
</dbReference>
<evidence type="ECO:0000256" key="11">
    <source>
        <dbReference type="RuleBase" id="RU003953"/>
    </source>
</evidence>
<dbReference type="CDD" id="cd05398">
    <property type="entry name" value="NT_ClassII-CCAase"/>
    <property type="match status" value="1"/>
</dbReference>
<organism evidence="13 14">
    <name type="scientific">Selenomonas ruminantium</name>
    <dbReference type="NCBI Taxonomy" id="971"/>
    <lineage>
        <taxon>Bacteria</taxon>
        <taxon>Bacillati</taxon>
        <taxon>Bacillota</taxon>
        <taxon>Negativicutes</taxon>
        <taxon>Selenomonadales</taxon>
        <taxon>Selenomonadaceae</taxon>
        <taxon>Selenomonas</taxon>
    </lineage>
</organism>
<evidence type="ECO:0000256" key="10">
    <source>
        <dbReference type="ARBA" id="ARBA00022884"/>
    </source>
</evidence>
<dbReference type="CDD" id="cd00077">
    <property type="entry name" value="HDc"/>
    <property type="match status" value="1"/>
</dbReference>
<dbReference type="GO" id="GO:0005524">
    <property type="term" value="F:ATP binding"/>
    <property type="evidence" value="ECO:0007669"/>
    <property type="project" value="UniProtKB-KW"/>
</dbReference>
<evidence type="ECO:0000256" key="3">
    <source>
        <dbReference type="ARBA" id="ARBA00022694"/>
    </source>
</evidence>
<keyword evidence="7" id="KW-0692">RNA repair</keyword>
<dbReference type="Pfam" id="PF01743">
    <property type="entry name" value="PolyA_pol"/>
    <property type="match status" value="1"/>
</dbReference>
<dbReference type="InterPro" id="IPR050124">
    <property type="entry name" value="tRNA_CCA-adding_enzyme"/>
</dbReference>
<dbReference type="Pfam" id="PF12627">
    <property type="entry name" value="PolyA_pol_RNAbd"/>
    <property type="match status" value="1"/>
</dbReference>
<evidence type="ECO:0000313" key="13">
    <source>
        <dbReference type="EMBL" id="SFH85486.1"/>
    </source>
</evidence>
<dbReference type="GO" id="GO:0016779">
    <property type="term" value="F:nucleotidyltransferase activity"/>
    <property type="evidence" value="ECO:0007669"/>
    <property type="project" value="UniProtKB-KW"/>
</dbReference>
<keyword evidence="6" id="KW-0547">Nucleotide-binding</keyword>
<evidence type="ECO:0000256" key="5">
    <source>
        <dbReference type="ARBA" id="ARBA00022723"/>
    </source>
</evidence>
<dbReference type="GO" id="GO:0046872">
    <property type="term" value="F:metal ion binding"/>
    <property type="evidence" value="ECO:0007669"/>
    <property type="project" value="UniProtKB-KW"/>
</dbReference>
<gene>
    <name evidence="13" type="ORF">SAMN04487861_10666</name>
</gene>
<dbReference type="AlphaFoldDB" id="A0A1I3DFR7"/>
<comment type="cofactor">
    <cofactor evidence="1">
        <name>Mg(2+)</name>
        <dbReference type="ChEBI" id="CHEBI:18420"/>
    </cofactor>
</comment>
<feature type="domain" description="HD" evidence="12">
    <location>
        <begin position="251"/>
        <end position="350"/>
    </location>
</feature>
<keyword evidence="3" id="KW-0819">tRNA processing</keyword>
<dbReference type="Pfam" id="PF01966">
    <property type="entry name" value="HD"/>
    <property type="match status" value="1"/>
</dbReference>
<evidence type="ECO:0000256" key="6">
    <source>
        <dbReference type="ARBA" id="ARBA00022741"/>
    </source>
</evidence>
<evidence type="ECO:0000256" key="9">
    <source>
        <dbReference type="ARBA" id="ARBA00022842"/>
    </source>
</evidence>
<keyword evidence="8" id="KW-0067">ATP-binding</keyword>
<keyword evidence="4" id="KW-0548">Nucleotidyltransferase</keyword>
<dbReference type="Gene3D" id="1.10.3090.10">
    <property type="entry name" value="cca-adding enzyme, domain 2"/>
    <property type="match status" value="1"/>
</dbReference>
<dbReference type="GO" id="GO:0008033">
    <property type="term" value="P:tRNA processing"/>
    <property type="evidence" value="ECO:0007669"/>
    <property type="project" value="UniProtKB-KW"/>
</dbReference>
<comment type="similarity">
    <text evidence="11">Belongs to the tRNA nucleotidyltransferase/poly(A) polymerase family.</text>
</comment>
<dbReference type="Proteomes" id="UP000183639">
    <property type="component" value="Unassembled WGS sequence"/>
</dbReference>
<dbReference type="GO" id="GO:0003723">
    <property type="term" value="F:RNA binding"/>
    <property type="evidence" value="ECO:0007669"/>
    <property type="project" value="UniProtKB-KW"/>
</dbReference>
<evidence type="ECO:0000256" key="7">
    <source>
        <dbReference type="ARBA" id="ARBA00022800"/>
    </source>
</evidence>
<evidence type="ECO:0000256" key="4">
    <source>
        <dbReference type="ARBA" id="ARBA00022695"/>
    </source>
</evidence>
<dbReference type="Gene3D" id="3.30.460.10">
    <property type="entry name" value="Beta Polymerase, domain 2"/>
    <property type="match status" value="1"/>
</dbReference>
<evidence type="ECO:0000256" key="1">
    <source>
        <dbReference type="ARBA" id="ARBA00001946"/>
    </source>
</evidence>
<dbReference type="SUPFAM" id="SSF81891">
    <property type="entry name" value="Poly A polymerase C-terminal region-like"/>
    <property type="match status" value="1"/>
</dbReference>
<dbReference type="InterPro" id="IPR002646">
    <property type="entry name" value="PolA_pol_head_dom"/>
</dbReference>
<dbReference type="InterPro" id="IPR003607">
    <property type="entry name" value="HD/PDEase_dom"/>
</dbReference>
<keyword evidence="2 11" id="KW-0808">Transferase</keyword>
<name>A0A1I3DFR7_SELRU</name>
<reference evidence="13 14" key="1">
    <citation type="submission" date="2016-10" db="EMBL/GenBank/DDBJ databases">
        <authorList>
            <person name="de Groot N.N."/>
        </authorList>
    </citation>
    <scope>NUCLEOTIDE SEQUENCE [LARGE SCALE GENOMIC DNA]</scope>
    <source>
        <strain evidence="13 14">Z108</strain>
    </source>
</reference>
<protein>
    <submittedName>
        <fullName evidence="13">tRNA nucleotidyltransferase (CCA-adding enzyme)</fullName>
    </submittedName>
</protein>
<dbReference type="SUPFAM" id="SSF81301">
    <property type="entry name" value="Nucleotidyltransferase"/>
    <property type="match status" value="1"/>
</dbReference>
<keyword evidence="9" id="KW-0460">Magnesium</keyword>
<accession>A0A1I3DFR7</accession>
<sequence>MIQESKGNTMKEEEFARRLKAAGARVFLVGGWVRDYVRGVTPHDKDYMVSGITEQQFTVLLPEAVKVGRSFPVYLVTIDGQRSEVAFARKERKTGSGYNGFSVDYNPEVTVEEDLYRRDTTMNSLAMELPQGEIIDLYGGIADIRQQRIRAISEHFCEDPVRALRAARQAAEFGFAISDDTYALMAACQEELGAEPAERLLAELRRALQAPKPSVYFRSLARAGLLAVVFPELAALIGKTQPVAFHPEGDAFAHTMLVVDTVAAETDSLLARFAGLVHDLGKGQTPKEMEPHHYGHEERGLAILKAWNARMTLPREWLQGGLFVIAQHMRAPRIGKAAKIVDLLLAVDKSCLSWPEFNAVIRADHHSLPWYLAQAPAIVRQLKRVSGRDCPAGMTGPQVGVWVRNQQVKVYRNLLIDSDCAD</sequence>
<dbReference type="InterPro" id="IPR006674">
    <property type="entry name" value="HD_domain"/>
</dbReference>
<dbReference type="GO" id="GO:0042245">
    <property type="term" value="P:RNA repair"/>
    <property type="evidence" value="ECO:0007669"/>
    <property type="project" value="UniProtKB-KW"/>
</dbReference>
<dbReference type="PANTHER" id="PTHR47545">
    <property type="entry name" value="MULTIFUNCTIONAL CCA PROTEIN"/>
    <property type="match status" value="1"/>
</dbReference>